<comment type="subunit">
    <text evidence="1">Binds to the N-terminal domain of the chaperone ClpA.</text>
</comment>
<dbReference type="NCBIfam" id="NF000670">
    <property type="entry name" value="PRK00033.1-3"/>
    <property type="match status" value="1"/>
</dbReference>
<dbReference type="GO" id="GO:0030163">
    <property type="term" value="P:protein catabolic process"/>
    <property type="evidence" value="ECO:0007669"/>
    <property type="project" value="InterPro"/>
</dbReference>
<dbReference type="InterPro" id="IPR014719">
    <property type="entry name" value="Ribosomal_bL12_C/ClpS-like"/>
</dbReference>
<dbReference type="Pfam" id="PF02617">
    <property type="entry name" value="ClpS"/>
    <property type="match status" value="1"/>
</dbReference>
<dbReference type="AlphaFoldDB" id="A0A1E7ZEK3"/>
<keyword evidence="5" id="KW-1185">Reference proteome</keyword>
<feature type="compositionally biased region" description="Basic and acidic residues" evidence="2">
    <location>
        <begin position="1"/>
        <end position="21"/>
    </location>
</feature>
<feature type="region of interest" description="Disordered" evidence="2">
    <location>
        <begin position="1"/>
        <end position="23"/>
    </location>
</feature>
<evidence type="ECO:0000259" key="3">
    <source>
        <dbReference type="Pfam" id="PF02617"/>
    </source>
</evidence>
<dbReference type="NCBIfam" id="NF000672">
    <property type="entry name" value="PRK00033.1-5"/>
    <property type="match status" value="1"/>
</dbReference>
<gene>
    <name evidence="1" type="primary">clpS</name>
    <name evidence="4" type="ORF">BFC18_06950</name>
</gene>
<proteinExistence type="inferred from homology"/>
<evidence type="ECO:0000313" key="4">
    <source>
        <dbReference type="EMBL" id="OFC71884.1"/>
    </source>
</evidence>
<reference evidence="4 5" key="1">
    <citation type="submission" date="2016-08" db="EMBL/GenBank/DDBJ databases">
        <authorList>
            <person name="Seilhamer J.J."/>
        </authorList>
    </citation>
    <scope>NUCLEOTIDE SEQUENCE [LARGE SCALE GENOMIC DNA]</scope>
    <source>
        <strain evidence="4 5">KCTC 42603</strain>
    </source>
</reference>
<dbReference type="PANTHER" id="PTHR33473:SF19">
    <property type="entry name" value="ATP-DEPENDENT CLP PROTEASE ADAPTER PROTEIN CLPS"/>
    <property type="match status" value="1"/>
</dbReference>
<dbReference type="HAMAP" id="MF_00302">
    <property type="entry name" value="ClpS"/>
    <property type="match status" value="1"/>
</dbReference>
<sequence>MSKDNAISIDREKERLAERQKTQPPPMYKVLLNNDDYTPMDFVVEVLMHFFNMDAEKANQTMLTVHYQGRAVCGIYTAEIAETKVMQVNQHARKHQHPLMCTMEQA</sequence>
<organism evidence="4 5">
    <name type="scientific">Alteromonas confluentis</name>
    <dbReference type="NCBI Taxonomy" id="1656094"/>
    <lineage>
        <taxon>Bacteria</taxon>
        <taxon>Pseudomonadati</taxon>
        <taxon>Pseudomonadota</taxon>
        <taxon>Gammaproteobacteria</taxon>
        <taxon>Alteromonadales</taxon>
        <taxon>Alteromonadaceae</taxon>
        <taxon>Alteromonas/Salinimonas group</taxon>
        <taxon>Alteromonas</taxon>
    </lineage>
</organism>
<dbReference type="EMBL" id="MDHN01000010">
    <property type="protein sequence ID" value="OFC71884.1"/>
    <property type="molecule type" value="Genomic_DNA"/>
</dbReference>
<dbReference type="OrthoDB" id="9796121at2"/>
<protein>
    <recommendedName>
        <fullName evidence="1">ATP-dependent Clp protease adapter protein ClpS</fullName>
    </recommendedName>
</protein>
<dbReference type="STRING" id="1656094.BFC18_06950"/>
<accession>A0A1E7ZEK3</accession>
<dbReference type="RefSeq" id="WP_070124265.1">
    <property type="nucleotide sequence ID" value="NZ_MDHN01000010.1"/>
</dbReference>
<dbReference type="GO" id="GO:0008233">
    <property type="term" value="F:peptidase activity"/>
    <property type="evidence" value="ECO:0007669"/>
    <property type="project" value="UniProtKB-KW"/>
</dbReference>
<feature type="domain" description="Adaptor protein ClpS core" evidence="3">
    <location>
        <begin position="24"/>
        <end position="102"/>
    </location>
</feature>
<keyword evidence="4" id="KW-0645">Protease</keyword>
<comment type="similarity">
    <text evidence="1">Belongs to the ClpS family.</text>
</comment>
<evidence type="ECO:0000256" key="1">
    <source>
        <dbReference type="HAMAP-Rule" id="MF_00302"/>
    </source>
</evidence>
<dbReference type="GO" id="GO:0006508">
    <property type="term" value="P:proteolysis"/>
    <property type="evidence" value="ECO:0007669"/>
    <property type="project" value="UniProtKB-UniRule"/>
</dbReference>
<dbReference type="Proteomes" id="UP000175691">
    <property type="component" value="Unassembled WGS sequence"/>
</dbReference>
<comment type="caution">
    <text evidence="4">The sequence shown here is derived from an EMBL/GenBank/DDBJ whole genome shotgun (WGS) entry which is preliminary data.</text>
</comment>
<dbReference type="InterPro" id="IPR022935">
    <property type="entry name" value="ClpS"/>
</dbReference>
<keyword evidence="4" id="KW-0378">Hydrolase</keyword>
<evidence type="ECO:0000313" key="5">
    <source>
        <dbReference type="Proteomes" id="UP000175691"/>
    </source>
</evidence>
<dbReference type="SUPFAM" id="SSF54736">
    <property type="entry name" value="ClpS-like"/>
    <property type="match status" value="1"/>
</dbReference>
<name>A0A1E7ZEK3_9ALTE</name>
<dbReference type="PANTHER" id="PTHR33473">
    <property type="entry name" value="ATP-DEPENDENT CLP PROTEASE ADAPTER PROTEIN CLPS1, CHLOROPLASTIC"/>
    <property type="match status" value="1"/>
</dbReference>
<evidence type="ECO:0000256" key="2">
    <source>
        <dbReference type="SAM" id="MobiDB-lite"/>
    </source>
</evidence>
<dbReference type="InterPro" id="IPR003769">
    <property type="entry name" value="ClpS_core"/>
</dbReference>
<comment type="function">
    <text evidence="1">Involved in the modulation of the specificity of the ClpAP-mediated ATP-dependent protein degradation.</text>
</comment>
<dbReference type="FunFam" id="3.30.1390.10:FF:000002">
    <property type="entry name" value="ATP-dependent Clp protease adapter protein ClpS"/>
    <property type="match status" value="1"/>
</dbReference>
<dbReference type="Gene3D" id="3.30.1390.10">
    <property type="match status" value="1"/>
</dbReference>